<dbReference type="InterPro" id="IPR001789">
    <property type="entry name" value="Sig_transdc_resp-reg_receiver"/>
</dbReference>
<evidence type="ECO:0000256" key="10">
    <source>
        <dbReference type="ARBA" id="ARBA00022991"/>
    </source>
</evidence>
<reference evidence="15 16" key="1">
    <citation type="submission" date="2024-08" db="EMBL/GenBank/DDBJ databases">
        <title>Tateyamaria sp. nov., isolated from marine algae.</title>
        <authorList>
            <person name="Choi B.J."/>
            <person name="Kim J.M."/>
            <person name="Lee J.K."/>
            <person name="Choi D.G."/>
            <person name="Bayburt H."/>
            <person name="Baek J.H."/>
            <person name="Han D.M."/>
            <person name="Jeon C.O."/>
        </authorList>
    </citation>
    <scope>NUCLEOTIDE SEQUENCE [LARGE SCALE GENOMIC DNA]</scope>
    <source>
        <strain evidence="15 16">KMU-156</strain>
    </source>
</reference>
<dbReference type="SUPFAM" id="SSF55785">
    <property type="entry name" value="PYP-like sensor domain (PAS domain)"/>
    <property type="match status" value="1"/>
</dbReference>
<dbReference type="InterPro" id="IPR013654">
    <property type="entry name" value="PAS_2"/>
</dbReference>
<evidence type="ECO:0000256" key="6">
    <source>
        <dbReference type="ARBA" id="ARBA00022679"/>
    </source>
</evidence>
<dbReference type="InterPro" id="IPR001294">
    <property type="entry name" value="Phytochrome"/>
</dbReference>
<dbReference type="Pfam" id="PF08446">
    <property type="entry name" value="PAS_2"/>
    <property type="match status" value="1"/>
</dbReference>
<evidence type="ECO:0000256" key="4">
    <source>
        <dbReference type="ARBA" id="ARBA00022553"/>
    </source>
</evidence>
<protein>
    <recommendedName>
        <fullName evidence="2">histidine kinase</fullName>
        <ecNumber evidence="2">2.7.13.3</ecNumber>
    </recommendedName>
</protein>
<evidence type="ECO:0000256" key="11">
    <source>
        <dbReference type="ARBA" id="ARBA00023170"/>
    </source>
</evidence>
<feature type="domain" description="Response regulatory" evidence="14">
    <location>
        <begin position="735"/>
        <end position="847"/>
    </location>
</feature>
<keyword evidence="16" id="KW-1185">Reference proteome</keyword>
<keyword evidence="4 12" id="KW-0597">Phosphoprotein</keyword>
<evidence type="ECO:0000256" key="5">
    <source>
        <dbReference type="ARBA" id="ARBA00022606"/>
    </source>
</evidence>
<proteinExistence type="predicted"/>
<dbReference type="Proteomes" id="UP001627408">
    <property type="component" value="Unassembled WGS sequence"/>
</dbReference>
<dbReference type="SMART" id="SM00911">
    <property type="entry name" value="HWE_HK"/>
    <property type="match status" value="1"/>
</dbReference>
<keyword evidence="8 15" id="KW-0418">Kinase</keyword>
<dbReference type="PROSITE" id="PS50110">
    <property type="entry name" value="RESPONSE_REGULATORY"/>
    <property type="match status" value="1"/>
</dbReference>
<dbReference type="InterPro" id="IPR035965">
    <property type="entry name" value="PAS-like_dom_sf"/>
</dbReference>
<dbReference type="GO" id="GO:0016301">
    <property type="term" value="F:kinase activity"/>
    <property type="evidence" value="ECO:0007669"/>
    <property type="project" value="UniProtKB-KW"/>
</dbReference>
<keyword evidence="11" id="KW-0675">Receptor</keyword>
<dbReference type="InterPro" id="IPR003018">
    <property type="entry name" value="GAF"/>
</dbReference>
<evidence type="ECO:0000259" key="13">
    <source>
        <dbReference type="PROSITE" id="PS50046"/>
    </source>
</evidence>
<dbReference type="InterPro" id="IPR016132">
    <property type="entry name" value="Phyto_chromo_attachment"/>
</dbReference>
<keyword evidence="9" id="KW-0067">ATP-binding</keyword>
<sequence>MNDTSAGDIDAALANCASEPVHIPSFIQGNGAIVAVDNETLTLTHASANLEQITGVPHATALNQSIYDVFPEGLRHDLVNSLLPPFLMQETRPVDSFELNGRTLIAGASAAGPATIFEFEPIESMQVVTGKAVHQLAFLTSQLQNVDNTATLFEKSVRLLQVLTGFDRVMVYEFDGDGNGKIQAEALTGPLEPYLGLNFPAWDIPQQARDIMRKTPFRYIADVLSPSVPIHAGNDDAAPLDMTFSHLRGVSPVHIRYLENMGSGASFTLNVVVSGQLWGMISMHHPTARVPDQTVREVCRNFVRFFGLTLDTMLQRERLTRLYEADTVRRELTESAAGEETETLLSKQLLTRLCDAMRADGAVLVKEGSVQSHGLVPPPDRLEQLMQFGVSCPDTFHTSALGADNPELVDMVGDEIAGLHITFMAENSFVAFFRRDRELVTKWAGAPQKTIEGQGADARLQPRGSFAEYKETVRGSSIPWTAEEHQIAGEVWSILVSAEREALIKKTTRQQKMLIDELNHRVRNILTLIRSLSRQSQSTSDTIDDFIVTLEDRIVAVANAHSLAVEKPEAYVSIRTILKLEAEPHSDGGERIRIRGDDVGLRPDVAPIFALVLHELMTNAAKYGALSEPGGRLTIELEPCADGLALRWTETGGPRVATPKRKGFGTRLVNNAVPNELKGSIEIDYRETGLFVNMVLPEDLLSGLRSFGHQTGASVEASGDGASELAEYEARADVGCLLVEDSFVISMDTLRILNDVGFVTIRTSMTVQDGMAAIKAERPDFAVLDVNLSGGETSLGIARHLKELGTPFVFVTGYGVDGVSQDQFPGVPVIQKPLRRASLEQALRDIGM</sequence>
<dbReference type="InterPro" id="IPR013515">
    <property type="entry name" value="Phytochrome_cen-reg"/>
</dbReference>
<evidence type="ECO:0000256" key="12">
    <source>
        <dbReference type="PROSITE-ProRule" id="PRU00169"/>
    </source>
</evidence>
<keyword evidence="10" id="KW-0157">Chromophore</keyword>
<evidence type="ECO:0000256" key="3">
    <source>
        <dbReference type="ARBA" id="ARBA00022543"/>
    </source>
</evidence>
<keyword evidence="7" id="KW-0547">Nucleotide-binding</keyword>
<dbReference type="PANTHER" id="PTHR41523:SF8">
    <property type="entry name" value="ETHYLENE RESPONSE SENSOR PROTEIN"/>
    <property type="match status" value="1"/>
</dbReference>
<keyword evidence="3" id="KW-0600">Photoreceptor protein</keyword>
<dbReference type="Pfam" id="PF00360">
    <property type="entry name" value="PHY"/>
    <property type="match status" value="1"/>
</dbReference>
<dbReference type="Gene3D" id="3.40.50.2300">
    <property type="match status" value="1"/>
</dbReference>
<dbReference type="PROSITE" id="PS50046">
    <property type="entry name" value="PHYTOCHROME_2"/>
    <property type="match status" value="1"/>
</dbReference>
<comment type="catalytic activity">
    <reaction evidence="1">
        <text>ATP + protein L-histidine = ADP + protein N-phospho-L-histidine.</text>
        <dbReference type="EC" id="2.7.13.3"/>
    </reaction>
</comment>
<dbReference type="PRINTS" id="PR01033">
    <property type="entry name" value="PHYTOCHROME"/>
</dbReference>
<evidence type="ECO:0000256" key="2">
    <source>
        <dbReference type="ARBA" id="ARBA00012438"/>
    </source>
</evidence>
<dbReference type="InterPro" id="IPR011102">
    <property type="entry name" value="Sig_transdc_His_kinase_HWE"/>
</dbReference>
<dbReference type="SUPFAM" id="SSF52172">
    <property type="entry name" value="CheY-like"/>
    <property type="match status" value="1"/>
</dbReference>
<evidence type="ECO:0000256" key="7">
    <source>
        <dbReference type="ARBA" id="ARBA00022741"/>
    </source>
</evidence>
<evidence type="ECO:0000259" key="14">
    <source>
        <dbReference type="PROSITE" id="PS50110"/>
    </source>
</evidence>
<dbReference type="RefSeq" id="WP_407593457.1">
    <property type="nucleotide sequence ID" value="NZ_JBHDIY010000002.1"/>
</dbReference>
<dbReference type="Gene3D" id="3.30.450.270">
    <property type="match status" value="1"/>
</dbReference>
<dbReference type="Pfam" id="PF07536">
    <property type="entry name" value="HWE_HK"/>
    <property type="match status" value="1"/>
</dbReference>
<dbReference type="Gene3D" id="3.30.450.40">
    <property type="match status" value="1"/>
</dbReference>
<dbReference type="SMART" id="SM00448">
    <property type="entry name" value="REC"/>
    <property type="match status" value="1"/>
</dbReference>
<gene>
    <name evidence="15" type="ORF">ACERZ8_17690</name>
</gene>
<feature type="modified residue" description="4-aspartylphosphate" evidence="12">
    <location>
        <position position="785"/>
    </location>
</feature>
<evidence type="ECO:0000313" key="15">
    <source>
        <dbReference type="EMBL" id="MFL4471617.1"/>
    </source>
</evidence>
<feature type="domain" description="Phytochrome chromophore attachment site" evidence="13">
    <location>
        <begin position="148"/>
        <end position="289"/>
    </location>
</feature>
<accession>A0ABW8UXH2</accession>
<evidence type="ECO:0000256" key="9">
    <source>
        <dbReference type="ARBA" id="ARBA00022840"/>
    </source>
</evidence>
<dbReference type="InterPro" id="IPR043150">
    <property type="entry name" value="Phytochrome_PHY_sf"/>
</dbReference>
<dbReference type="EC" id="2.7.13.3" evidence="2"/>
<evidence type="ECO:0000256" key="8">
    <source>
        <dbReference type="ARBA" id="ARBA00022777"/>
    </source>
</evidence>
<name>A0ABW8UXH2_9RHOB</name>
<keyword evidence="5" id="KW-0716">Sensory transduction</keyword>
<dbReference type="PANTHER" id="PTHR41523">
    <property type="entry name" value="TWO-COMPONENT SYSTEM SENSOR PROTEIN"/>
    <property type="match status" value="1"/>
</dbReference>
<dbReference type="SUPFAM" id="SSF55781">
    <property type="entry name" value="GAF domain-like"/>
    <property type="match status" value="2"/>
</dbReference>
<dbReference type="InterPro" id="IPR011006">
    <property type="entry name" value="CheY-like_superfamily"/>
</dbReference>
<keyword evidence="6" id="KW-0808">Transferase</keyword>
<dbReference type="Pfam" id="PF01590">
    <property type="entry name" value="GAF"/>
    <property type="match status" value="1"/>
</dbReference>
<dbReference type="SUPFAM" id="SSF55874">
    <property type="entry name" value="ATPase domain of HSP90 chaperone/DNA topoisomerase II/histidine kinase"/>
    <property type="match status" value="1"/>
</dbReference>
<dbReference type="Gene3D" id="3.30.450.20">
    <property type="entry name" value="PAS domain"/>
    <property type="match status" value="1"/>
</dbReference>
<dbReference type="InterPro" id="IPR029016">
    <property type="entry name" value="GAF-like_dom_sf"/>
</dbReference>
<comment type="caution">
    <text evidence="15">The sequence shown here is derived from an EMBL/GenBank/DDBJ whole genome shotgun (WGS) entry which is preliminary data.</text>
</comment>
<dbReference type="InterPro" id="IPR036890">
    <property type="entry name" value="HATPase_C_sf"/>
</dbReference>
<evidence type="ECO:0000313" key="16">
    <source>
        <dbReference type="Proteomes" id="UP001627408"/>
    </source>
</evidence>
<evidence type="ECO:0000256" key="1">
    <source>
        <dbReference type="ARBA" id="ARBA00000085"/>
    </source>
</evidence>
<dbReference type="EMBL" id="JBHDIY010000002">
    <property type="protein sequence ID" value="MFL4471617.1"/>
    <property type="molecule type" value="Genomic_DNA"/>
</dbReference>
<dbReference type="Gene3D" id="3.30.565.10">
    <property type="entry name" value="Histidine kinase-like ATPase, C-terminal domain"/>
    <property type="match status" value="1"/>
</dbReference>
<organism evidence="15 16">
    <name type="scientific">Tateyamaria armeniaca</name>
    <dbReference type="NCBI Taxonomy" id="2518930"/>
    <lineage>
        <taxon>Bacteria</taxon>
        <taxon>Pseudomonadati</taxon>
        <taxon>Pseudomonadota</taxon>
        <taxon>Alphaproteobacteria</taxon>
        <taxon>Rhodobacterales</taxon>
        <taxon>Roseobacteraceae</taxon>
        <taxon>Tateyamaria</taxon>
    </lineage>
</organism>